<evidence type="ECO:0000256" key="1">
    <source>
        <dbReference type="ARBA" id="ARBA00010597"/>
    </source>
</evidence>
<name>A0A177WEQ0_BATDL</name>
<proteinExistence type="inferred from homology"/>
<dbReference type="PANTHER" id="PTHR31921">
    <property type="entry name" value="PROTEIN DPCD"/>
    <property type="match status" value="1"/>
</dbReference>
<dbReference type="PANTHER" id="PTHR31921:SF1">
    <property type="entry name" value="PROTEIN DPCD"/>
    <property type="match status" value="1"/>
</dbReference>
<gene>
    <name evidence="3" type="ORF">BDEG_21989</name>
</gene>
<evidence type="ECO:0000256" key="2">
    <source>
        <dbReference type="ARBA" id="ARBA00020330"/>
    </source>
</evidence>
<reference evidence="3 4" key="2">
    <citation type="submission" date="2016-05" db="EMBL/GenBank/DDBJ databases">
        <title>Lineage-specific infection strategies underlie the spectrum of fungal disease in amphibians.</title>
        <authorList>
            <person name="Cuomo C.A."/>
            <person name="Farrer R.A."/>
            <person name="James T."/>
            <person name="Longcore J."/>
            <person name="Birren B."/>
        </authorList>
    </citation>
    <scope>NUCLEOTIDE SEQUENCE [LARGE SCALE GENOMIC DNA]</scope>
    <source>
        <strain evidence="3 4">JEL423</strain>
    </source>
</reference>
<reference evidence="3 4" key="1">
    <citation type="submission" date="2006-10" db="EMBL/GenBank/DDBJ databases">
        <title>The Genome Sequence of Batrachochytrium dendrobatidis JEL423.</title>
        <authorList>
            <consortium name="The Broad Institute Genome Sequencing Platform"/>
            <person name="Birren B."/>
            <person name="Lander E."/>
            <person name="Galagan J."/>
            <person name="Cuomo C."/>
            <person name="Devon K."/>
            <person name="Jaffe D."/>
            <person name="Butler J."/>
            <person name="Alvarez P."/>
            <person name="Gnerre S."/>
            <person name="Grabherr M."/>
            <person name="Kleber M."/>
            <person name="Mauceli E."/>
            <person name="Brockman W."/>
            <person name="Young S."/>
            <person name="LaButti K."/>
            <person name="Sykes S."/>
            <person name="DeCaprio D."/>
            <person name="Crawford M."/>
            <person name="Koehrsen M."/>
            <person name="Engels R."/>
            <person name="Montgomery P."/>
            <person name="Pearson M."/>
            <person name="Howarth C."/>
            <person name="Larson L."/>
            <person name="White J."/>
            <person name="O'Leary S."/>
            <person name="Kodira C."/>
            <person name="Zeng Q."/>
            <person name="Yandava C."/>
            <person name="Alvarado L."/>
            <person name="Longcore J."/>
            <person name="James T."/>
        </authorList>
    </citation>
    <scope>NUCLEOTIDE SEQUENCE [LARGE SCALE GENOMIC DNA]</scope>
    <source>
        <strain evidence="3 4">JEL423</strain>
    </source>
</reference>
<evidence type="ECO:0000313" key="3">
    <source>
        <dbReference type="EMBL" id="OAJ38020.1"/>
    </source>
</evidence>
<comment type="similarity">
    <text evidence="1">Belongs to the DPCD family.</text>
</comment>
<evidence type="ECO:0000313" key="4">
    <source>
        <dbReference type="Proteomes" id="UP000077115"/>
    </source>
</evidence>
<dbReference type="EMBL" id="DS022301">
    <property type="protein sequence ID" value="OAJ38020.1"/>
    <property type="molecule type" value="Genomic_DNA"/>
</dbReference>
<dbReference type="VEuPathDB" id="FungiDB:BDEG_21989"/>
<dbReference type="Pfam" id="PF14913">
    <property type="entry name" value="DPCD"/>
    <property type="match status" value="1"/>
</dbReference>
<dbReference type="Proteomes" id="UP000077115">
    <property type="component" value="Unassembled WGS sequence"/>
</dbReference>
<dbReference type="OrthoDB" id="10256139at2759"/>
<accession>A0A177WEQ0</accession>
<protein>
    <recommendedName>
        <fullName evidence="2">Protein DPCD</fullName>
    </recommendedName>
</protein>
<dbReference type="PRINTS" id="PR02065">
    <property type="entry name" value="PROTEINDPCD"/>
</dbReference>
<dbReference type="InterPro" id="IPR026224">
    <property type="entry name" value="DPCD"/>
</dbReference>
<sequence>MLKSGAHSSTDVKTNTQLQTIPSTLKPTRTAIVQGGYKRIHSTYSDFRECVEDYDLKSDDLVVRKWRHKTTLGAWSPWEYEVGESNRTVVGTKGSALAESGAGSSQLLAMGDALMAESASNPYLVRKDTRTQFVWRIRNLPWPKDVYQVHVDTTLRKMVVRTTNKKYFARIPIPDMDRAGIPLQQSSLTTDWGSNTLVIIYNKPAAILELEQKDRLERRELTGVAPASKEDVQCNPS</sequence>
<dbReference type="AlphaFoldDB" id="A0A177WEQ0"/>
<dbReference type="eggNOG" id="ENOG502QUNA">
    <property type="taxonomic scope" value="Eukaryota"/>
</dbReference>
<dbReference type="STRING" id="403673.A0A177WEQ0"/>
<organism evidence="3 4">
    <name type="scientific">Batrachochytrium dendrobatidis (strain JEL423)</name>
    <dbReference type="NCBI Taxonomy" id="403673"/>
    <lineage>
        <taxon>Eukaryota</taxon>
        <taxon>Fungi</taxon>
        <taxon>Fungi incertae sedis</taxon>
        <taxon>Chytridiomycota</taxon>
        <taxon>Chytridiomycota incertae sedis</taxon>
        <taxon>Chytridiomycetes</taxon>
        <taxon>Rhizophydiales</taxon>
        <taxon>Rhizophydiales incertae sedis</taxon>
        <taxon>Batrachochytrium</taxon>
    </lineage>
</organism>